<accession>A0ABQ6IKT3</accession>
<evidence type="ECO:0000313" key="2">
    <source>
        <dbReference type="EMBL" id="GMA37768.1"/>
    </source>
</evidence>
<feature type="region of interest" description="Disordered" evidence="1">
    <location>
        <begin position="1"/>
        <end position="23"/>
    </location>
</feature>
<gene>
    <name evidence="2" type="ORF">GCM10025876_39720</name>
</gene>
<feature type="compositionally biased region" description="Polar residues" evidence="1">
    <location>
        <begin position="1"/>
        <end position="13"/>
    </location>
</feature>
<dbReference type="EMBL" id="BSUN01000002">
    <property type="protein sequence ID" value="GMA37768.1"/>
    <property type="molecule type" value="Genomic_DNA"/>
</dbReference>
<evidence type="ECO:0000256" key="1">
    <source>
        <dbReference type="SAM" id="MobiDB-lite"/>
    </source>
</evidence>
<evidence type="ECO:0000313" key="3">
    <source>
        <dbReference type="Proteomes" id="UP001157125"/>
    </source>
</evidence>
<name>A0ABQ6IKT3_9MICO</name>
<reference evidence="3" key="1">
    <citation type="journal article" date="2019" name="Int. J. Syst. Evol. Microbiol.">
        <title>The Global Catalogue of Microorganisms (GCM) 10K type strain sequencing project: providing services to taxonomists for standard genome sequencing and annotation.</title>
        <authorList>
            <consortium name="The Broad Institute Genomics Platform"/>
            <consortium name="The Broad Institute Genome Sequencing Center for Infectious Disease"/>
            <person name="Wu L."/>
            <person name="Ma J."/>
        </authorList>
    </citation>
    <scope>NUCLEOTIDE SEQUENCE [LARGE SCALE GENOMIC DNA]</scope>
    <source>
        <strain evidence="3">NBRC 112299</strain>
    </source>
</reference>
<protein>
    <submittedName>
        <fullName evidence="2">Uncharacterized protein</fullName>
    </submittedName>
</protein>
<keyword evidence="3" id="KW-1185">Reference proteome</keyword>
<dbReference type="Proteomes" id="UP001157125">
    <property type="component" value="Unassembled WGS sequence"/>
</dbReference>
<organism evidence="2 3">
    <name type="scientific">Demequina litorisediminis</name>
    <dbReference type="NCBI Taxonomy" id="1849022"/>
    <lineage>
        <taxon>Bacteria</taxon>
        <taxon>Bacillati</taxon>
        <taxon>Actinomycetota</taxon>
        <taxon>Actinomycetes</taxon>
        <taxon>Micrococcales</taxon>
        <taxon>Demequinaceae</taxon>
        <taxon>Demequina</taxon>
    </lineage>
</organism>
<sequence>MARAGTPTQTGSRRNSRLRGTPDQALASTQLGHAMPVFKAAADDFTPYVDAAFTDFHTAYDRVPSASEASQPAA</sequence>
<comment type="caution">
    <text evidence="2">The sequence shown here is derived from an EMBL/GenBank/DDBJ whole genome shotgun (WGS) entry which is preliminary data.</text>
</comment>
<proteinExistence type="predicted"/>